<keyword evidence="5" id="KW-0865">Zymogen</keyword>
<dbReference type="FunFam" id="3.90.70.10:FF:000087">
    <property type="entry name" value="Counting factor associated protein D"/>
    <property type="match status" value="1"/>
</dbReference>
<dbReference type="Gene3D" id="3.90.70.10">
    <property type="entry name" value="Cysteine proteinases"/>
    <property type="match status" value="1"/>
</dbReference>
<dbReference type="SMART" id="SM00848">
    <property type="entry name" value="Inhibitor_I29"/>
    <property type="match status" value="1"/>
</dbReference>
<keyword evidence="2" id="KW-0645">Protease</keyword>
<evidence type="ECO:0000256" key="6">
    <source>
        <dbReference type="ARBA" id="ARBA00023157"/>
    </source>
</evidence>
<keyword evidence="8" id="KW-1185">Reference proteome</keyword>
<dbReference type="InterPro" id="IPR039417">
    <property type="entry name" value="Peptidase_C1A_papain-like"/>
</dbReference>
<dbReference type="EMBL" id="CACRXK020000706">
    <property type="protein sequence ID" value="CAB3984188.1"/>
    <property type="molecule type" value="Genomic_DNA"/>
</dbReference>
<keyword evidence="3" id="KW-0378">Hydrolase</keyword>
<accession>A0A7D9HL58</accession>
<dbReference type="Pfam" id="PF00112">
    <property type="entry name" value="Peptidase_C1"/>
    <property type="match status" value="1"/>
</dbReference>
<reference evidence="7" key="1">
    <citation type="submission" date="2020-04" db="EMBL/GenBank/DDBJ databases">
        <authorList>
            <person name="Alioto T."/>
            <person name="Alioto T."/>
            <person name="Gomez Garrido J."/>
        </authorList>
    </citation>
    <scope>NUCLEOTIDE SEQUENCE</scope>
    <source>
        <strain evidence="7">A484AB</strain>
    </source>
</reference>
<dbReference type="PRINTS" id="PR00705">
    <property type="entry name" value="PAPAIN"/>
</dbReference>
<dbReference type="PROSITE" id="PS00639">
    <property type="entry name" value="THIOL_PROTEASE_HIS"/>
    <property type="match status" value="1"/>
</dbReference>
<dbReference type="InterPro" id="IPR000169">
    <property type="entry name" value="Pept_cys_AS"/>
</dbReference>
<dbReference type="PROSITE" id="PS00139">
    <property type="entry name" value="THIOL_PROTEASE_CYS"/>
    <property type="match status" value="1"/>
</dbReference>
<keyword evidence="6" id="KW-1015">Disulfide bond</keyword>
<dbReference type="Proteomes" id="UP001152795">
    <property type="component" value="Unassembled WGS sequence"/>
</dbReference>
<dbReference type="InterPro" id="IPR013201">
    <property type="entry name" value="Prot_inhib_I29"/>
</dbReference>
<organism evidence="7 8">
    <name type="scientific">Paramuricea clavata</name>
    <name type="common">Red gorgonian</name>
    <name type="synonym">Violescent sea-whip</name>
    <dbReference type="NCBI Taxonomy" id="317549"/>
    <lineage>
        <taxon>Eukaryota</taxon>
        <taxon>Metazoa</taxon>
        <taxon>Cnidaria</taxon>
        <taxon>Anthozoa</taxon>
        <taxon>Octocorallia</taxon>
        <taxon>Malacalcyonacea</taxon>
        <taxon>Plexauridae</taxon>
        <taxon>Paramuricea</taxon>
    </lineage>
</organism>
<evidence type="ECO:0000256" key="3">
    <source>
        <dbReference type="ARBA" id="ARBA00022801"/>
    </source>
</evidence>
<evidence type="ECO:0000256" key="5">
    <source>
        <dbReference type="ARBA" id="ARBA00023145"/>
    </source>
</evidence>
<evidence type="ECO:0000256" key="4">
    <source>
        <dbReference type="ARBA" id="ARBA00022807"/>
    </source>
</evidence>
<dbReference type="OrthoDB" id="65740at2759"/>
<name>A0A7D9HL58_PARCT</name>
<dbReference type="InterPro" id="IPR025661">
    <property type="entry name" value="Pept_asp_AS"/>
</dbReference>
<dbReference type="InterPro" id="IPR013128">
    <property type="entry name" value="Peptidase_C1A"/>
</dbReference>
<proteinExistence type="inferred from homology"/>
<dbReference type="PANTHER" id="PTHR12411">
    <property type="entry name" value="CYSTEINE PROTEASE FAMILY C1-RELATED"/>
    <property type="match status" value="1"/>
</dbReference>
<dbReference type="GO" id="GO:0006508">
    <property type="term" value="P:proteolysis"/>
    <property type="evidence" value="ECO:0007669"/>
    <property type="project" value="UniProtKB-KW"/>
</dbReference>
<dbReference type="SMART" id="SM00645">
    <property type="entry name" value="Pept_C1"/>
    <property type="match status" value="1"/>
</dbReference>
<dbReference type="InterPro" id="IPR038765">
    <property type="entry name" value="Papain-like_cys_pep_sf"/>
</dbReference>
<dbReference type="AlphaFoldDB" id="A0A7D9HL58"/>
<evidence type="ECO:0000256" key="2">
    <source>
        <dbReference type="ARBA" id="ARBA00022670"/>
    </source>
</evidence>
<evidence type="ECO:0000256" key="1">
    <source>
        <dbReference type="ARBA" id="ARBA00008455"/>
    </source>
</evidence>
<gene>
    <name evidence="7" type="ORF">PACLA_8A022195</name>
</gene>
<evidence type="ECO:0000313" key="8">
    <source>
        <dbReference type="Proteomes" id="UP001152795"/>
    </source>
</evidence>
<comment type="similarity">
    <text evidence="1">Belongs to the peptidase C1 family.</text>
</comment>
<protein>
    <submittedName>
        <fullName evidence="7">Digestive cysteine ase 1</fullName>
    </submittedName>
</protein>
<dbReference type="CDD" id="cd02248">
    <property type="entry name" value="Peptidase_C1A"/>
    <property type="match status" value="1"/>
</dbReference>
<keyword evidence="4" id="KW-0788">Thiol protease</keyword>
<dbReference type="Pfam" id="PF08246">
    <property type="entry name" value="Inhibitor_I29"/>
    <property type="match status" value="1"/>
</dbReference>
<dbReference type="GO" id="GO:0008234">
    <property type="term" value="F:cysteine-type peptidase activity"/>
    <property type="evidence" value="ECO:0007669"/>
    <property type="project" value="UniProtKB-KW"/>
</dbReference>
<dbReference type="InterPro" id="IPR000668">
    <property type="entry name" value="Peptidase_C1A_C"/>
</dbReference>
<comment type="caution">
    <text evidence="7">The sequence shown here is derived from an EMBL/GenBank/DDBJ whole genome shotgun (WGS) entry which is preliminary data.</text>
</comment>
<dbReference type="PROSITE" id="PS00640">
    <property type="entry name" value="THIOL_PROTEASE_ASN"/>
    <property type="match status" value="1"/>
</dbReference>
<dbReference type="InterPro" id="IPR025660">
    <property type="entry name" value="Pept_his_AS"/>
</dbReference>
<dbReference type="SUPFAM" id="SSF54001">
    <property type="entry name" value="Cysteine proteinases"/>
    <property type="match status" value="1"/>
</dbReference>
<evidence type="ECO:0000313" key="7">
    <source>
        <dbReference type="EMBL" id="CAB3984188.1"/>
    </source>
</evidence>
<sequence length="537" mass="60751">MALRVVLAFLCLLYVDAWRLFAPEPPVWPTSYMAKGIINLPYAEIGETFDAWYDGPNQRSRIDYYSGMDKTYQLATESKSYLISPWTTEEILDQKTCFEIDGPVKPQSVLPSNVSAFQYIGEDDFEGIACYNFRLKATMGKKVNVYTLTVDQANKVPKRYEMLGYDTLFGSHYDKYEVLYTYFENTVPTEETFKIPKGMTCHGFPGPGAESVVLANPMRDYFGPEDEDRVHHVFKDFLKHHPKDYAHDPTAFERRKGHFRQNLRYIHAKNRQNLGYRLKINHLADRHDDELSMLRGRQRTTGYNGGKPFNPSVMVDDVPDSIDWRLKGAVTQVKDQAICGSCWSFGATGAIEGALFLHTGNRIRLSQQVLMDCSWGFGNNACNGGEEFRAYQWVMKHGGIPSEFSYRPYLGMNGYCHFNSSDVAAKIDGYVNVTSGSEEMLKVAIVSHGPTAVGIDASHKSFAFYSDGVYYEPKCGNKPEDLDHAVLAVGYGTMKGKDYWLIKNSWSTHWGNDGYILMSTKDNNCGVTTDATFVEMA</sequence>